<protein>
    <submittedName>
        <fullName evidence="13">S1 family peptidase</fullName>
    </submittedName>
</protein>
<organism evidence="13 14">
    <name type="scientific">Streptomyces corynorhini</name>
    <dbReference type="NCBI Taxonomy" id="2282652"/>
    <lineage>
        <taxon>Bacteria</taxon>
        <taxon>Bacillati</taxon>
        <taxon>Actinomycetota</taxon>
        <taxon>Actinomycetes</taxon>
        <taxon>Kitasatosporales</taxon>
        <taxon>Streptomycetaceae</taxon>
        <taxon>Streptomyces</taxon>
    </lineage>
</organism>
<keyword evidence="2" id="KW-0645">Protease</keyword>
<dbReference type="Pfam" id="PF02983">
    <property type="entry name" value="Pro_Al_protease"/>
    <property type="match status" value="1"/>
</dbReference>
<evidence type="ECO:0000256" key="1">
    <source>
        <dbReference type="ARBA" id="ARBA00007664"/>
    </source>
</evidence>
<evidence type="ECO:0000256" key="6">
    <source>
        <dbReference type="ARBA" id="ARBA00023145"/>
    </source>
</evidence>
<dbReference type="SUPFAM" id="SSF50494">
    <property type="entry name" value="Trypsin-like serine proteases"/>
    <property type="match status" value="1"/>
</dbReference>
<dbReference type="PIRSF" id="PIRSF001134">
    <property type="entry name" value="Streptogrisin"/>
    <property type="match status" value="1"/>
</dbReference>
<feature type="active site" description="Charge relay system" evidence="8">
    <location>
        <position position="234"/>
    </location>
</feature>
<gene>
    <name evidence="13" type="ORF">DVH02_27980</name>
</gene>
<name>A0A370B5A9_9ACTN</name>
<dbReference type="Gene3D" id="2.40.10.10">
    <property type="entry name" value="Trypsin-like serine proteases"/>
    <property type="match status" value="2"/>
</dbReference>
<feature type="active site" description="Charge relay system" evidence="8">
    <location>
        <position position="206"/>
    </location>
</feature>
<dbReference type="CDD" id="cd21112">
    <property type="entry name" value="alphaLP-like"/>
    <property type="match status" value="1"/>
</dbReference>
<dbReference type="EMBL" id="QQNA01000262">
    <property type="protein sequence ID" value="RDG34936.1"/>
    <property type="molecule type" value="Genomic_DNA"/>
</dbReference>
<feature type="disulfide bond" evidence="9">
    <location>
        <begin position="311"/>
        <end position="338"/>
    </location>
</feature>
<dbReference type="InterPro" id="IPR043504">
    <property type="entry name" value="Peptidase_S1_PA_chymotrypsin"/>
</dbReference>
<dbReference type="InterPro" id="IPR004236">
    <property type="entry name" value="Pept_S1_alpha_lytic"/>
</dbReference>
<feature type="chain" id="PRO_5039105399" evidence="11">
    <location>
        <begin position="25"/>
        <end position="439"/>
    </location>
</feature>
<evidence type="ECO:0000313" key="13">
    <source>
        <dbReference type="EMBL" id="RDG34936.1"/>
    </source>
</evidence>
<feature type="disulfide bond" evidence="9">
    <location>
        <begin position="187"/>
        <end position="207"/>
    </location>
</feature>
<feature type="compositionally biased region" description="Gly residues" evidence="10">
    <location>
        <begin position="369"/>
        <end position="390"/>
    </location>
</feature>
<feature type="compositionally biased region" description="Low complexity" evidence="10">
    <location>
        <begin position="391"/>
        <end position="407"/>
    </location>
</feature>
<evidence type="ECO:0000256" key="9">
    <source>
        <dbReference type="PIRSR" id="PIRSR001134-2"/>
    </source>
</evidence>
<evidence type="ECO:0000256" key="7">
    <source>
        <dbReference type="ARBA" id="ARBA00023157"/>
    </source>
</evidence>
<dbReference type="Proteomes" id="UP000253741">
    <property type="component" value="Unassembled WGS sequence"/>
</dbReference>
<evidence type="ECO:0000256" key="2">
    <source>
        <dbReference type="ARBA" id="ARBA00022670"/>
    </source>
</evidence>
<evidence type="ECO:0000256" key="4">
    <source>
        <dbReference type="ARBA" id="ARBA00022801"/>
    </source>
</evidence>
<dbReference type="InterPro" id="IPR009003">
    <property type="entry name" value="Peptidase_S1_PA"/>
</dbReference>
<comment type="caution">
    <text evidence="13">The sequence shown here is derived from an EMBL/GenBank/DDBJ whole genome shotgun (WGS) entry which is preliminary data.</text>
</comment>
<evidence type="ECO:0000256" key="10">
    <source>
        <dbReference type="SAM" id="MobiDB-lite"/>
    </source>
</evidence>
<evidence type="ECO:0000256" key="11">
    <source>
        <dbReference type="SAM" id="SignalP"/>
    </source>
</evidence>
<reference evidence="13 14" key="1">
    <citation type="submission" date="2018-07" db="EMBL/GenBank/DDBJ databases">
        <title>Streptomyces species from bats.</title>
        <authorList>
            <person name="Dunlap C."/>
        </authorList>
    </citation>
    <scope>NUCLEOTIDE SEQUENCE [LARGE SCALE GENOMIC DNA]</scope>
    <source>
        <strain evidence="13 14">AC230</strain>
    </source>
</reference>
<keyword evidence="6" id="KW-0865">Zymogen</keyword>
<keyword evidence="5" id="KW-0720">Serine protease</keyword>
<dbReference type="PRINTS" id="PR00861">
    <property type="entry name" value="ALYTICPTASE"/>
</dbReference>
<keyword evidence="4" id="KW-0378">Hydrolase</keyword>
<sequence>MSHRRISKKRVTMAGGAVVALAIAGVTLQNANASEEKPQFKLKTLSAPAAGTLASTLNGNLGESAAGWYYEAGTKALVMNVVDESAAETVRRAGGKARIVQNSTAELKSARQTLADRATVPGTSWAVDPVTNKVVVTADRTVTGDAWDKLSGVVETLGGKAELKKSAGEFKTFVSGGDPILGGNARCSLGFNVVKDGAPHFLTAGHCTESIQTWSDAQGARIGTTVASTFPVSDFGLVAYDDAATDAPSEVNLYDGSSQPITQAGEAVVGQQVVRSGSTTEVSDGQVTGLDATVNYGNGDIVNGLIQTTVCAEPGDSGGSLFAGDTALGLTSGGSGDCTSGGETFFQPVTTALAAVGAEIGAGSGAGEGAGAGDGAGDAAGDQAGDGAGDAAGDQAGDQAGDAVGDQAGDDAGDQAGDEAGNANGNGNGYGHRSGSRSH</sequence>
<comment type="similarity">
    <text evidence="1">Belongs to the peptidase S1 family.</text>
</comment>
<evidence type="ECO:0000313" key="14">
    <source>
        <dbReference type="Proteomes" id="UP000253741"/>
    </source>
</evidence>
<feature type="domain" description="Peptidase S1A alpha-lytic prodomain" evidence="12">
    <location>
        <begin position="102"/>
        <end position="154"/>
    </location>
</feature>
<proteinExistence type="inferred from homology"/>
<dbReference type="GO" id="GO:0004252">
    <property type="term" value="F:serine-type endopeptidase activity"/>
    <property type="evidence" value="ECO:0007669"/>
    <property type="project" value="InterPro"/>
</dbReference>
<keyword evidence="3 11" id="KW-0732">Signal</keyword>
<keyword evidence="14" id="KW-1185">Reference proteome</keyword>
<dbReference type="GO" id="GO:0005576">
    <property type="term" value="C:extracellular region"/>
    <property type="evidence" value="ECO:0007669"/>
    <property type="project" value="InterPro"/>
</dbReference>
<evidence type="ECO:0000256" key="8">
    <source>
        <dbReference type="PIRSR" id="PIRSR001134-1"/>
    </source>
</evidence>
<feature type="signal peptide" evidence="11">
    <location>
        <begin position="1"/>
        <end position="24"/>
    </location>
</feature>
<dbReference type="InterPro" id="IPR001316">
    <property type="entry name" value="Pept_S1A_streptogrisin"/>
</dbReference>
<dbReference type="OrthoDB" id="8781117at2"/>
<evidence type="ECO:0000256" key="3">
    <source>
        <dbReference type="ARBA" id="ARBA00022729"/>
    </source>
</evidence>
<evidence type="ECO:0000259" key="12">
    <source>
        <dbReference type="Pfam" id="PF02983"/>
    </source>
</evidence>
<evidence type="ECO:0000256" key="5">
    <source>
        <dbReference type="ARBA" id="ARBA00022825"/>
    </source>
</evidence>
<feature type="region of interest" description="Disordered" evidence="10">
    <location>
        <begin position="369"/>
        <end position="439"/>
    </location>
</feature>
<feature type="compositionally biased region" description="Acidic residues" evidence="10">
    <location>
        <begin position="408"/>
        <end position="417"/>
    </location>
</feature>
<keyword evidence="7 9" id="KW-1015">Disulfide bond</keyword>
<accession>A0A370B5A9</accession>
<dbReference type="GO" id="GO:0006508">
    <property type="term" value="P:proteolysis"/>
    <property type="evidence" value="ECO:0007669"/>
    <property type="project" value="UniProtKB-KW"/>
</dbReference>
<feature type="active site" description="Charge relay system" evidence="8">
    <location>
        <position position="317"/>
    </location>
</feature>
<dbReference type="AlphaFoldDB" id="A0A370B5A9"/>